<feature type="region of interest" description="Disordered" evidence="4">
    <location>
        <begin position="528"/>
        <end position="589"/>
    </location>
</feature>
<proteinExistence type="predicted"/>
<evidence type="ECO:0000256" key="1">
    <source>
        <dbReference type="ARBA" id="ARBA00022845"/>
    </source>
</evidence>
<dbReference type="GO" id="GO:0000932">
    <property type="term" value="C:P-body"/>
    <property type="evidence" value="ECO:0007669"/>
    <property type="project" value="TreeGrafter"/>
</dbReference>
<keyword evidence="7" id="KW-1185">Reference proteome</keyword>
<dbReference type="GO" id="GO:0006417">
    <property type="term" value="P:regulation of translation"/>
    <property type="evidence" value="ECO:0007669"/>
    <property type="project" value="UniProtKB-KW"/>
</dbReference>
<dbReference type="GO" id="GO:0060213">
    <property type="term" value="P:positive regulation of nuclear-transcribed mRNA poly(A) tail shortening"/>
    <property type="evidence" value="ECO:0007669"/>
    <property type="project" value="TreeGrafter"/>
</dbReference>
<feature type="domain" description="UBA" evidence="5">
    <location>
        <begin position="476"/>
        <end position="521"/>
    </location>
</feature>
<dbReference type="PANTHER" id="PTHR13020:SF9">
    <property type="entry name" value="TRINUCLEOTIDE REPEAT-CONTAINING GENE 6C PROTEIN"/>
    <property type="match status" value="1"/>
</dbReference>
<keyword evidence="3" id="KW-0943">RNA-mediated gene silencing</keyword>
<dbReference type="Gene3D" id="1.10.8.10">
    <property type="entry name" value="DNA helicase RuvA subunit, C-terminal domain"/>
    <property type="match status" value="1"/>
</dbReference>
<evidence type="ECO:0000313" key="6">
    <source>
        <dbReference type="EMBL" id="KAK6300483.1"/>
    </source>
</evidence>
<dbReference type="AlphaFoldDB" id="A0AAN8QK54"/>
<protein>
    <recommendedName>
        <fullName evidence="5">UBA domain-containing protein</fullName>
    </recommendedName>
</protein>
<keyword evidence="1" id="KW-0810">Translation regulation</keyword>
<dbReference type="EMBL" id="JAGTTL010000027">
    <property type="protein sequence ID" value="KAK6300483.1"/>
    <property type="molecule type" value="Genomic_DNA"/>
</dbReference>
<evidence type="ECO:0000313" key="7">
    <source>
        <dbReference type="Proteomes" id="UP001356427"/>
    </source>
</evidence>
<dbReference type="PROSITE" id="PS50030">
    <property type="entry name" value="UBA"/>
    <property type="match status" value="1"/>
</dbReference>
<feature type="compositionally biased region" description="Basic and acidic residues" evidence="4">
    <location>
        <begin position="554"/>
        <end position="567"/>
    </location>
</feature>
<dbReference type="InterPro" id="IPR052068">
    <property type="entry name" value="GW182_domain"/>
</dbReference>
<evidence type="ECO:0000259" key="5">
    <source>
        <dbReference type="PROSITE" id="PS50030"/>
    </source>
</evidence>
<dbReference type="PANTHER" id="PTHR13020">
    <property type="entry name" value="TRINUCLEOTIDE REPEAT-CONTAINING GENE 6"/>
    <property type="match status" value="1"/>
</dbReference>
<feature type="compositionally biased region" description="Low complexity" evidence="4">
    <location>
        <begin position="188"/>
        <end position="199"/>
    </location>
</feature>
<feature type="region of interest" description="Disordered" evidence="4">
    <location>
        <begin position="63"/>
        <end position="477"/>
    </location>
</feature>
<reference evidence="6 7" key="1">
    <citation type="submission" date="2021-04" db="EMBL/GenBank/DDBJ databases">
        <authorList>
            <person name="De Guttry C."/>
            <person name="Zahm M."/>
            <person name="Klopp C."/>
            <person name="Cabau C."/>
            <person name="Louis A."/>
            <person name="Berthelot C."/>
            <person name="Parey E."/>
            <person name="Roest Crollius H."/>
            <person name="Montfort J."/>
            <person name="Robinson-Rechavi M."/>
            <person name="Bucao C."/>
            <person name="Bouchez O."/>
            <person name="Gislard M."/>
            <person name="Lluch J."/>
            <person name="Milhes M."/>
            <person name="Lampietro C."/>
            <person name="Lopez Roques C."/>
            <person name="Donnadieu C."/>
            <person name="Braasch I."/>
            <person name="Desvignes T."/>
            <person name="Postlethwait J."/>
            <person name="Bobe J."/>
            <person name="Wedekind C."/>
            <person name="Guiguen Y."/>
        </authorList>
    </citation>
    <scope>NUCLEOTIDE SEQUENCE [LARGE SCALE GENOMIC DNA]</scope>
    <source>
        <strain evidence="6">Cs_M1</strain>
        <tissue evidence="6">Blood</tissue>
    </source>
</reference>
<dbReference type="InterPro" id="IPR009060">
    <property type="entry name" value="UBA-like_sf"/>
</dbReference>
<evidence type="ECO:0000256" key="3">
    <source>
        <dbReference type="ARBA" id="ARBA00023158"/>
    </source>
</evidence>
<dbReference type="InterPro" id="IPR041917">
    <property type="entry name" value="TNR6C_UBA"/>
</dbReference>
<feature type="compositionally biased region" description="Gly residues" evidence="4">
    <location>
        <begin position="173"/>
        <end position="187"/>
    </location>
</feature>
<keyword evidence="2" id="KW-0694">RNA-binding</keyword>
<evidence type="ECO:0000256" key="4">
    <source>
        <dbReference type="SAM" id="MobiDB-lite"/>
    </source>
</evidence>
<accession>A0AAN8QK54</accession>
<name>A0AAN8QK54_9TELE</name>
<dbReference type="InterPro" id="IPR015940">
    <property type="entry name" value="UBA"/>
</dbReference>
<evidence type="ECO:0000256" key="2">
    <source>
        <dbReference type="ARBA" id="ARBA00022884"/>
    </source>
</evidence>
<feature type="compositionally biased region" description="Polar residues" evidence="4">
    <location>
        <begin position="235"/>
        <end position="249"/>
    </location>
</feature>
<dbReference type="SUPFAM" id="SSF46934">
    <property type="entry name" value="UBA-like"/>
    <property type="match status" value="1"/>
</dbReference>
<dbReference type="FunFam" id="1.10.8.10:FF:000027">
    <property type="entry name" value="Trinucleotide repeat-containing gene 6C protein"/>
    <property type="match status" value="1"/>
</dbReference>
<feature type="compositionally biased region" description="Low complexity" evidence="4">
    <location>
        <begin position="282"/>
        <end position="297"/>
    </location>
</feature>
<dbReference type="Pfam" id="PF10427">
    <property type="entry name" value="Ago_hook"/>
    <property type="match status" value="1"/>
</dbReference>
<gene>
    <name evidence="6" type="ORF">J4Q44_G00285810</name>
</gene>
<dbReference type="GO" id="GO:0035195">
    <property type="term" value="P:miRNA-mediated post-transcriptional gene silencing"/>
    <property type="evidence" value="ECO:0007669"/>
    <property type="project" value="TreeGrafter"/>
</dbReference>
<feature type="compositionally biased region" description="Polar residues" evidence="4">
    <location>
        <begin position="447"/>
        <end position="459"/>
    </location>
</feature>
<organism evidence="6 7">
    <name type="scientific">Coregonus suidteri</name>
    <dbReference type="NCBI Taxonomy" id="861788"/>
    <lineage>
        <taxon>Eukaryota</taxon>
        <taxon>Metazoa</taxon>
        <taxon>Chordata</taxon>
        <taxon>Craniata</taxon>
        <taxon>Vertebrata</taxon>
        <taxon>Euteleostomi</taxon>
        <taxon>Actinopterygii</taxon>
        <taxon>Neopterygii</taxon>
        <taxon>Teleostei</taxon>
        <taxon>Protacanthopterygii</taxon>
        <taxon>Salmoniformes</taxon>
        <taxon>Salmonidae</taxon>
        <taxon>Coregoninae</taxon>
        <taxon>Coregonus</taxon>
    </lineage>
</organism>
<dbReference type="CDD" id="cd14283">
    <property type="entry name" value="UBA_TNR6C"/>
    <property type="match status" value="1"/>
</dbReference>
<dbReference type="SMART" id="SM00165">
    <property type="entry name" value="UBA"/>
    <property type="match status" value="1"/>
</dbReference>
<dbReference type="InterPro" id="IPR019486">
    <property type="entry name" value="Argonaute_hook_dom"/>
</dbReference>
<dbReference type="GO" id="GO:0005654">
    <property type="term" value="C:nucleoplasm"/>
    <property type="evidence" value="ECO:0007669"/>
    <property type="project" value="TreeGrafter"/>
</dbReference>
<dbReference type="Pfam" id="PF22562">
    <property type="entry name" value="UBA_7"/>
    <property type="match status" value="1"/>
</dbReference>
<dbReference type="Proteomes" id="UP001356427">
    <property type="component" value="Unassembled WGS sequence"/>
</dbReference>
<dbReference type="GO" id="GO:0003723">
    <property type="term" value="F:RNA binding"/>
    <property type="evidence" value="ECO:0007669"/>
    <property type="project" value="UniProtKB-KW"/>
</dbReference>
<comment type="caution">
    <text evidence="6">The sequence shown here is derived from an EMBL/GenBank/DDBJ whole genome shotgun (WGS) entry which is preliminary data.</text>
</comment>
<sequence length="589" mass="62605">MERTGRGEEEWILQQHVGRRRRKWTRRRRVEGQPQRRWRKWGRLGVEACPCCWRWWLGGRPSTPMAQHQDGAPSPRKAPTAQHQDGAPNPRKAPTAQHQDGAPNPRKAPTAQHQDGAPNPRKAPTAQHLDGASKPQESPNGPAPGWGSKPLESPNGPSPGWGSKPQESPNGNSVGGGPGGGSMGSWGGPASVRQSSNPGWGPGSSGAKPDPAMEPTGWEEPSPPSIRRKMEIDDGTSTWGDPSAYNKTVNMWDRNNPTGGNGNQGNNPTQPPTSKSNGGMAVNNSNNNHSSVPPSNNNHHHHHGQPPPHSQHHGNNNGSPNTAAPHHGGGPQGRPPMANPGWGELPSVQQPKPEPAWGEPAGPSPAVDNGTSAWGKPPGVPGGWGDGGHGGHEPNGPYRRGNNGPSGPAPCKPAPKSMQDGWGGGREEEMGMSSGQWDADAGDMWNSPASQESSSSCNSWGHPLKKGPPKGKMGNQPDEAWIMNRLIKQLTDMGFPRDPAEEALKSNNMNLDQAMSALLEKKTELDKRGMGMSDYNNGMNKPLGCRPQAFSKDPSSDRSPFLDKDGGLSDDAPPLTIYAFSCQPEAPPG</sequence>